<dbReference type="AlphaFoldDB" id="Q4SFT1"/>
<comment type="caution">
    <text evidence="1">The sequence shown here is derived from an EMBL/GenBank/DDBJ whole genome shotgun (WGS) entry which is preliminary data.</text>
</comment>
<protein>
    <submittedName>
        <fullName evidence="1">(spotted green pufferfish) hypothetical protein</fullName>
    </submittedName>
</protein>
<accession>Q4SFT1</accession>
<reference evidence="1" key="2">
    <citation type="submission" date="2004-02" db="EMBL/GenBank/DDBJ databases">
        <authorList>
            <consortium name="Genoscope"/>
            <consortium name="Whitehead Institute Centre for Genome Research"/>
        </authorList>
    </citation>
    <scope>NUCLEOTIDE SEQUENCE</scope>
</reference>
<dbReference type="KEGG" id="tng:GSTEN00018967G001"/>
<proteinExistence type="predicted"/>
<name>Q4SFT1_TETNG</name>
<organism evidence="1">
    <name type="scientific">Tetraodon nigroviridis</name>
    <name type="common">Spotted green pufferfish</name>
    <name type="synonym">Chelonodon nigroviridis</name>
    <dbReference type="NCBI Taxonomy" id="99883"/>
    <lineage>
        <taxon>Eukaryota</taxon>
        <taxon>Metazoa</taxon>
        <taxon>Chordata</taxon>
        <taxon>Craniata</taxon>
        <taxon>Vertebrata</taxon>
        <taxon>Euteleostomi</taxon>
        <taxon>Actinopterygii</taxon>
        <taxon>Neopterygii</taxon>
        <taxon>Teleostei</taxon>
        <taxon>Neoteleostei</taxon>
        <taxon>Acanthomorphata</taxon>
        <taxon>Eupercaria</taxon>
        <taxon>Tetraodontiformes</taxon>
        <taxon>Tetradontoidea</taxon>
        <taxon>Tetraodontidae</taxon>
        <taxon>Tetraodon</taxon>
    </lineage>
</organism>
<evidence type="ECO:0000313" key="1">
    <source>
        <dbReference type="EMBL" id="CAG00501.1"/>
    </source>
</evidence>
<sequence length="49" mass="5596">MERASVVCLHLSPTALQTLRQWSEEKEERKKEEDHGAVHAVLLPPLSVF</sequence>
<gene>
    <name evidence="1" type="ORF">GSTENG00018967001</name>
</gene>
<dbReference type="EMBL" id="CAAE01014601">
    <property type="protein sequence ID" value="CAG00501.1"/>
    <property type="molecule type" value="Genomic_DNA"/>
</dbReference>
<reference evidence="1" key="1">
    <citation type="journal article" date="2004" name="Nature">
        <title>Genome duplication in the teleost fish Tetraodon nigroviridis reveals the early vertebrate proto-karyotype.</title>
        <authorList>
            <person name="Jaillon O."/>
            <person name="Aury J.-M."/>
            <person name="Brunet F."/>
            <person name="Petit J.-L."/>
            <person name="Stange-Thomann N."/>
            <person name="Mauceli E."/>
            <person name="Bouneau L."/>
            <person name="Fischer C."/>
            <person name="Ozouf-Costaz C."/>
            <person name="Bernot A."/>
            <person name="Nicaud S."/>
            <person name="Jaffe D."/>
            <person name="Fisher S."/>
            <person name="Lutfalla G."/>
            <person name="Dossat C."/>
            <person name="Segurens B."/>
            <person name="Dasilva C."/>
            <person name="Salanoubat M."/>
            <person name="Levy M."/>
            <person name="Boudet N."/>
            <person name="Castellano S."/>
            <person name="Anthouard V."/>
            <person name="Jubin C."/>
            <person name="Castelli V."/>
            <person name="Katinka M."/>
            <person name="Vacherie B."/>
            <person name="Biemont C."/>
            <person name="Skalli Z."/>
            <person name="Cattolico L."/>
            <person name="Poulain J."/>
            <person name="De Berardinis V."/>
            <person name="Cruaud C."/>
            <person name="Duprat S."/>
            <person name="Brottier P."/>
            <person name="Coutanceau J.-P."/>
            <person name="Gouzy J."/>
            <person name="Parra G."/>
            <person name="Lardier G."/>
            <person name="Chapple C."/>
            <person name="McKernan K.J."/>
            <person name="McEwan P."/>
            <person name="Bosak S."/>
            <person name="Kellis M."/>
            <person name="Volff J.-N."/>
            <person name="Guigo R."/>
            <person name="Zody M.C."/>
            <person name="Mesirov J."/>
            <person name="Lindblad-Toh K."/>
            <person name="Birren B."/>
            <person name="Nusbaum C."/>
            <person name="Kahn D."/>
            <person name="Robinson-Rechavi M."/>
            <person name="Laudet V."/>
            <person name="Schachter V."/>
            <person name="Quetier F."/>
            <person name="Saurin W."/>
            <person name="Scarpelli C."/>
            <person name="Wincker P."/>
            <person name="Lander E.S."/>
            <person name="Weissenbach J."/>
            <person name="Roest Crollius H."/>
        </authorList>
    </citation>
    <scope>NUCLEOTIDE SEQUENCE [LARGE SCALE GENOMIC DNA]</scope>
</reference>